<proteinExistence type="predicted"/>
<evidence type="ECO:0000313" key="1">
    <source>
        <dbReference type="EMBL" id="CAG8668703.1"/>
    </source>
</evidence>
<reference evidence="1" key="1">
    <citation type="submission" date="2021-06" db="EMBL/GenBank/DDBJ databases">
        <authorList>
            <person name="Kallberg Y."/>
            <person name="Tangrot J."/>
            <person name="Rosling A."/>
        </authorList>
    </citation>
    <scope>NUCLEOTIDE SEQUENCE</scope>
    <source>
        <strain evidence="1">BR232B</strain>
    </source>
</reference>
<protein>
    <submittedName>
        <fullName evidence="1">1809_t:CDS:1</fullName>
    </submittedName>
</protein>
<dbReference type="Proteomes" id="UP000789739">
    <property type="component" value="Unassembled WGS sequence"/>
</dbReference>
<dbReference type="EMBL" id="CAJVPI010004584">
    <property type="protein sequence ID" value="CAG8668703.1"/>
    <property type="molecule type" value="Genomic_DNA"/>
</dbReference>
<evidence type="ECO:0000313" key="2">
    <source>
        <dbReference type="Proteomes" id="UP000789739"/>
    </source>
</evidence>
<name>A0A9N9EC55_9GLOM</name>
<accession>A0A9N9EC55</accession>
<sequence length="44" mass="5126">FAWENELRHSSSYDRAVVEAELEKEIIDDAIVGMTYKDMFGVLF</sequence>
<organism evidence="1 2">
    <name type="scientific">Paraglomus brasilianum</name>
    <dbReference type="NCBI Taxonomy" id="144538"/>
    <lineage>
        <taxon>Eukaryota</taxon>
        <taxon>Fungi</taxon>
        <taxon>Fungi incertae sedis</taxon>
        <taxon>Mucoromycota</taxon>
        <taxon>Glomeromycotina</taxon>
        <taxon>Glomeromycetes</taxon>
        <taxon>Paraglomerales</taxon>
        <taxon>Paraglomeraceae</taxon>
        <taxon>Paraglomus</taxon>
    </lineage>
</organism>
<keyword evidence="2" id="KW-1185">Reference proteome</keyword>
<comment type="caution">
    <text evidence="1">The sequence shown here is derived from an EMBL/GenBank/DDBJ whole genome shotgun (WGS) entry which is preliminary data.</text>
</comment>
<gene>
    <name evidence="1" type="ORF">PBRASI_LOCUS11184</name>
</gene>
<dbReference type="AlphaFoldDB" id="A0A9N9EC55"/>
<feature type="non-terminal residue" evidence="1">
    <location>
        <position position="1"/>
    </location>
</feature>